<dbReference type="Proteomes" id="UP000274822">
    <property type="component" value="Unassembled WGS sequence"/>
</dbReference>
<sequence>MGSRGVGISPNISPELFILRFTPSPNSRPSAIAPSSSSLHPHTALHFPTPTHPTTTRTIPNNVRPWVALAIIAPRQVPKPDKLERRQQRLLQLRRHGRGVVQRLGQCCAPGRVGMLRI</sequence>
<comment type="caution">
    <text evidence="2">The sequence shown here is derived from an EMBL/GenBank/DDBJ whole genome shotgun (WGS) entry which is preliminary data.</text>
</comment>
<organism evidence="2 3">
    <name type="scientific">Jimgerdemannia flammicorona</name>
    <dbReference type="NCBI Taxonomy" id="994334"/>
    <lineage>
        <taxon>Eukaryota</taxon>
        <taxon>Fungi</taxon>
        <taxon>Fungi incertae sedis</taxon>
        <taxon>Mucoromycota</taxon>
        <taxon>Mucoromycotina</taxon>
        <taxon>Endogonomycetes</taxon>
        <taxon>Endogonales</taxon>
        <taxon>Endogonaceae</taxon>
        <taxon>Jimgerdemannia</taxon>
    </lineage>
</organism>
<feature type="region of interest" description="Disordered" evidence="1">
    <location>
        <begin position="27"/>
        <end position="59"/>
    </location>
</feature>
<dbReference type="EMBL" id="RBNJ01012829">
    <property type="protein sequence ID" value="RUS25489.1"/>
    <property type="molecule type" value="Genomic_DNA"/>
</dbReference>
<accession>A0A433Q6W1</accession>
<keyword evidence="3" id="KW-1185">Reference proteome</keyword>
<evidence type="ECO:0000313" key="2">
    <source>
        <dbReference type="EMBL" id="RUS25489.1"/>
    </source>
</evidence>
<evidence type="ECO:0000313" key="3">
    <source>
        <dbReference type="Proteomes" id="UP000274822"/>
    </source>
</evidence>
<dbReference type="AlphaFoldDB" id="A0A433Q6W1"/>
<protein>
    <submittedName>
        <fullName evidence="2">Uncharacterized protein</fullName>
    </submittedName>
</protein>
<reference evidence="2 3" key="1">
    <citation type="journal article" date="2018" name="New Phytol.">
        <title>Phylogenomics of Endogonaceae and evolution of mycorrhizas within Mucoromycota.</title>
        <authorList>
            <person name="Chang Y."/>
            <person name="Desiro A."/>
            <person name="Na H."/>
            <person name="Sandor L."/>
            <person name="Lipzen A."/>
            <person name="Clum A."/>
            <person name="Barry K."/>
            <person name="Grigoriev I.V."/>
            <person name="Martin F.M."/>
            <person name="Stajich J.E."/>
            <person name="Smith M.E."/>
            <person name="Bonito G."/>
            <person name="Spatafora J.W."/>
        </authorList>
    </citation>
    <scope>NUCLEOTIDE SEQUENCE [LARGE SCALE GENOMIC DNA]</scope>
    <source>
        <strain evidence="2 3">AD002</strain>
    </source>
</reference>
<name>A0A433Q6W1_9FUNG</name>
<proteinExistence type="predicted"/>
<feature type="compositionally biased region" description="Low complexity" evidence="1">
    <location>
        <begin position="27"/>
        <end position="58"/>
    </location>
</feature>
<gene>
    <name evidence="2" type="ORF">BC938DRAFT_472085</name>
</gene>
<evidence type="ECO:0000256" key="1">
    <source>
        <dbReference type="SAM" id="MobiDB-lite"/>
    </source>
</evidence>